<dbReference type="Proteomes" id="UP001064782">
    <property type="component" value="Unassembled WGS sequence"/>
</dbReference>
<dbReference type="Proteomes" id="UP001165663">
    <property type="component" value="Unassembled WGS sequence"/>
</dbReference>
<gene>
    <name evidence="2" type="ORF">Mkiyose1413_36020</name>
    <name evidence="1" type="ORF">SRL2020028_56820</name>
</gene>
<evidence type="ECO:0000313" key="2">
    <source>
        <dbReference type="EMBL" id="GLD31719.1"/>
    </source>
</evidence>
<accession>A0A9P3Q9Z5</accession>
<dbReference type="AlphaFoldDB" id="A0A9P3Q9Z5"/>
<protein>
    <submittedName>
        <fullName evidence="2">Uncharacterized protein</fullName>
    </submittedName>
</protein>
<dbReference type="EMBL" id="BRXE01000140">
    <property type="protein sequence ID" value="GLB86426.1"/>
    <property type="molecule type" value="Genomic_DNA"/>
</dbReference>
<evidence type="ECO:0000313" key="1">
    <source>
        <dbReference type="EMBL" id="GLB86426.1"/>
    </source>
</evidence>
<name>A0A9P3Q9Z5_9MYCO</name>
<evidence type="ECO:0000313" key="3">
    <source>
        <dbReference type="Proteomes" id="UP001064782"/>
    </source>
</evidence>
<keyword evidence="3" id="KW-1185">Reference proteome</keyword>
<sequence>MRAGAHSVAAEAIAENGHLRTVREPHHLAEVRSTDTWYSTRCARSGDRPEIAYLAGPHTVLHAAIIGSDSGR</sequence>
<dbReference type="EMBL" id="BRZI01000029">
    <property type="protein sequence ID" value="GLD31719.1"/>
    <property type="molecule type" value="Genomic_DNA"/>
</dbReference>
<reference evidence="2" key="1">
    <citation type="submission" date="2022-08" db="EMBL/GenBank/DDBJ databases">
        <title>Mycobacterium kiyosense sp. nov., scotochromogenic slow-glowing species isolated from respiratory specimens.</title>
        <authorList>
            <person name="Fukano H."/>
            <person name="Kazumi Y."/>
            <person name="Sakagami N."/>
            <person name="Ato M."/>
            <person name="Mitarai S."/>
            <person name="Hoshino Y."/>
        </authorList>
    </citation>
    <scope>NUCLEOTIDE SEQUENCE</scope>
    <source>
        <strain evidence="2">1413</strain>
        <strain evidence="1">SRL2020-028</strain>
    </source>
</reference>
<proteinExistence type="predicted"/>
<comment type="caution">
    <text evidence="2">The sequence shown here is derived from an EMBL/GenBank/DDBJ whole genome shotgun (WGS) entry which is preliminary data.</text>
</comment>
<organism evidence="2 3">
    <name type="scientific">Mycobacterium kiyosense</name>
    <dbReference type="NCBI Taxonomy" id="2871094"/>
    <lineage>
        <taxon>Bacteria</taxon>
        <taxon>Bacillati</taxon>
        <taxon>Actinomycetota</taxon>
        <taxon>Actinomycetes</taxon>
        <taxon>Mycobacteriales</taxon>
        <taxon>Mycobacteriaceae</taxon>
        <taxon>Mycobacterium</taxon>
    </lineage>
</organism>